<dbReference type="InterPro" id="IPR027417">
    <property type="entry name" value="P-loop_NTPase"/>
</dbReference>
<dbReference type="AlphaFoldDB" id="A0AA39K1B7"/>
<organism evidence="1 2">
    <name type="scientific">Armillaria borealis</name>
    <dbReference type="NCBI Taxonomy" id="47425"/>
    <lineage>
        <taxon>Eukaryota</taxon>
        <taxon>Fungi</taxon>
        <taxon>Dikarya</taxon>
        <taxon>Basidiomycota</taxon>
        <taxon>Agaricomycotina</taxon>
        <taxon>Agaricomycetes</taxon>
        <taxon>Agaricomycetidae</taxon>
        <taxon>Agaricales</taxon>
        <taxon>Marasmiineae</taxon>
        <taxon>Physalacriaceae</taxon>
        <taxon>Armillaria</taxon>
    </lineage>
</organism>
<name>A0AA39K1B7_9AGAR</name>
<evidence type="ECO:0000313" key="2">
    <source>
        <dbReference type="Proteomes" id="UP001175226"/>
    </source>
</evidence>
<reference evidence="1" key="1">
    <citation type="submission" date="2023-06" db="EMBL/GenBank/DDBJ databases">
        <authorList>
            <consortium name="Lawrence Berkeley National Laboratory"/>
            <person name="Ahrendt S."/>
            <person name="Sahu N."/>
            <person name="Indic B."/>
            <person name="Wong-Bajracharya J."/>
            <person name="Merenyi Z."/>
            <person name="Ke H.-M."/>
            <person name="Monk M."/>
            <person name="Kocsube S."/>
            <person name="Drula E."/>
            <person name="Lipzen A."/>
            <person name="Balint B."/>
            <person name="Henrissat B."/>
            <person name="Andreopoulos B."/>
            <person name="Martin F.M."/>
            <person name="Harder C.B."/>
            <person name="Rigling D."/>
            <person name="Ford K.L."/>
            <person name="Foster G.D."/>
            <person name="Pangilinan J."/>
            <person name="Papanicolaou A."/>
            <person name="Barry K."/>
            <person name="LaButti K."/>
            <person name="Viragh M."/>
            <person name="Koriabine M."/>
            <person name="Yan M."/>
            <person name="Riley R."/>
            <person name="Champramary S."/>
            <person name="Plett K.L."/>
            <person name="Tsai I.J."/>
            <person name="Slot J."/>
            <person name="Sipos G."/>
            <person name="Plett J."/>
            <person name="Nagy L.G."/>
            <person name="Grigoriev I.V."/>
        </authorList>
    </citation>
    <scope>NUCLEOTIDE SEQUENCE</scope>
    <source>
        <strain evidence="1">FPL87.14</strain>
    </source>
</reference>
<comment type="caution">
    <text evidence="1">The sequence shown here is derived from an EMBL/GenBank/DDBJ whole genome shotgun (WGS) entry which is preliminary data.</text>
</comment>
<gene>
    <name evidence="1" type="ORF">EV421DRAFT_912382</name>
</gene>
<keyword evidence="2" id="KW-1185">Reference proteome</keyword>
<dbReference type="Proteomes" id="UP001175226">
    <property type="component" value="Unassembled WGS sequence"/>
</dbReference>
<proteinExistence type="predicted"/>
<dbReference type="Gene3D" id="3.40.50.300">
    <property type="entry name" value="P-loop containing nucleotide triphosphate hydrolases"/>
    <property type="match status" value="1"/>
</dbReference>
<accession>A0AA39K1B7</accession>
<dbReference type="EMBL" id="JAUEPT010000004">
    <property type="protein sequence ID" value="KAK0452573.1"/>
    <property type="molecule type" value="Genomic_DNA"/>
</dbReference>
<evidence type="ECO:0000313" key="1">
    <source>
        <dbReference type="EMBL" id="KAK0452573.1"/>
    </source>
</evidence>
<sequence length="112" mass="12639">MHPQNPSPSLFPRGKQCRLNVDNLLVHCATDKQDKQTVRRLFESGVVQVLVASKDTAWSFPVASYMVINMGVQYYEGAQMRSVNVTDEVCFVLFILSSESNVNLQDCENQLI</sequence>
<protein>
    <submittedName>
        <fullName evidence="1">Uncharacterized protein</fullName>
    </submittedName>
</protein>